<dbReference type="EMBL" id="BSXT01002531">
    <property type="protein sequence ID" value="GMF49460.1"/>
    <property type="molecule type" value="Genomic_DNA"/>
</dbReference>
<evidence type="ECO:0000313" key="3">
    <source>
        <dbReference type="Proteomes" id="UP001165121"/>
    </source>
</evidence>
<organism evidence="2 3">
    <name type="scientific">Phytophthora fragariaefolia</name>
    <dbReference type="NCBI Taxonomy" id="1490495"/>
    <lineage>
        <taxon>Eukaryota</taxon>
        <taxon>Sar</taxon>
        <taxon>Stramenopiles</taxon>
        <taxon>Oomycota</taxon>
        <taxon>Peronosporomycetes</taxon>
        <taxon>Peronosporales</taxon>
        <taxon>Peronosporaceae</taxon>
        <taxon>Phytophthora</taxon>
    </lineage>
</organism>
<evidence type="ECO:0000256" key="1">
    <source>
        <dbReference type="SAM" id="MobiDB-lite"/>
    </source>
</evidence>
<comment type="caution">
    <text evidence="2">The sequence shown here is derived from an EMBL/GenBank/DDBJ whole genome shotgun (WGS) entry which is preliminary data.</text>
</comment>
<feature type="region of interest" description="Disordered" evidence="1">
    <location>
        <begin position="196"/>
        <end position="294"/>
    </location>
</feature>
<sequence>MLAVFYHPWGALGRTSSEHRLHATFELTLHCLPEGPWTLLDDVHRTDSAEFRYKVEEQVHQLLQWSWAIGATTTLQAIWRRRCTYYDSLGDSTAHTAAAILHARLRSAYQTTRSYASDYSAPNYRIAAAKLCHLALTHEPQPTSGVPLPARQHQCHILFFDGGSRGRRRRVDYNWLRFPPHHNMDGQRLIRIQNYQQHRRRQSAHTHAAPTATFTPRTTSSVPVRAMPDVGGSPHDLVKGAPPTPIQQDGRSYSEHCHAPQAEHPSDCSRFITSPYEMATGGTGPHSGRGSLAR</sequence>
<proteinExistence type="predicted"/>
<name>A0A9W6Y1F4_9STRA</name>
<evidence type="ECO:0000313" key="2">
    <source>
        <dbReference type="EMBL" id="GMF49460.1"/>
    </source>
</evidence>
<dbReference type="AlphaFoldDB" id="A0A9W6Y1F4"/>
<dbReference type="Proteomes" id="UP001165121">
    <property type="component" value="Unassembled WGS sequence"/>
</dbReference>
<reference evidence="2" key="1">
    <citation type="submission" date="2023-04" db="EMBL/GenBank/DDBJ databases">
        <title>Phytophthora fragariaefolia NBRC 109709.</title>
        <authorList>
            <person name="Ichikawa N."/>
            <person name="Sato H."/>
            <person name="Tonouchi N."/>
        </authorList>
    </citation>
    <scope>NUCLEOTIDE SEQUENCE</scope>
    <source>
        <strain evidence="2">NBRC 109709</strain>
    </source>
</reference>
<gene>
    <name evidence="2" type="ORF">Pfra01_001955700</name>
</gene>
<protein>
    <submittedName>
        <fullName evidence="2">Unnamed protein product</fullName>
    </submittedName>
</protein>
<keyword evidence="3" id="KW-1185">Reference proteome</keyword>
<accession>A0A9W6Y1F4</accession>
<feature type="compositionally biased region" description="Low complexity" evidence="1">
    <location>
        <begin position="205"/>
        <end position="219"/>
    </location>
</feature>